<keyword evidence="1" id="KW-1133">Transmembrane helix</keyword>
<organism evidence="2 3">
    <name type="scientific">Noviluteimonas caseinilytica</name>
    <dbReference type="NCBI Taxonomy" id="2675101"/>
    <lineage>
        <taxon>Bacteria</taxon>
        <taxon>Pseudomonadati</taxon>
        <taxon>Pseudomonadota</taxon>
        <taxon>Gammaproteobacteria</taxon>
        <taxon>Lysobacterales</taxon>
        <taxon>Lysobacteraceae</taxon>
        <taxon>Noviluteimonas</taxon>
    </lineage>
</organism>
<evidence type="ECO:0000313" key="3">
    <source>
        <dbReference type="Proteomes" id="UP000681317"/>
    </source>
</evidence>
<evidence type="ECO:0000256" key="1">
    <source>
        <dbReference type="SAM" id="Phobius"/>
    </source>
</evidence>
<dbReference type="RefSeq" id="WP_244858640.1">
    <property type="nucleotide sequence ID" value="NZ_AP024545.1"/>
</dbReference>
<proteinExistence type="predicted"/>
<keyword evidence="1" id="KW-0812">Transmembrane</keyword>
<protein>
    <recommendedName>
        <fullName evidence="4">DUF3619 family protein</fullName>
    </recommendedName>
</protein>
<evidence type="ECO:0000313" key="2">
    <source>
        <dbReference type="EMBL" id="BCT91523.1"/>
    </source>
</evidence>
<reference evidence="2 3" key="1">
    <citation type="submission" date="2021-03" db="EMBL/GenBank/DDBJ databases">
        <title>Complete Genome Sequences of Two Lysobacter Strains Isolated from Sea Water (Lysobacter caseinilyticus) and Soil (Lysobacter helvus) in South Korea.</title>
        <authorList>
            <person name="Watanabe Y."/>
            <person name="Arakawa K."/>
        </authorList>
    </citation>
    <scope>NUCLEOTIDE SEQUENCE [LARGE SCALE GENOMIC DNA]</scope>
    <source>
        <strain evidence="2 3">KVB24</strain>
    </source>
</reference>
<keyword evidence="3" id="KW-1185">Reference proteome</keyword>
<name>A0ABM7Q2S6_9GAMM</name>
<sequence>MSTHENENARDAAFDAAMREAHVASLDHLSPRVRAQLVQRRRTALAGNARKTAHPLRAAWPLAAAFAIGALAIGLSVRTPTPAPATVAATAPTDAATTYDTLDENPDLYVWLASDDAASLAME</sequence>
<evidence type="ECO:0008006" key="4">
    <source>
        <dbReference type="Google" id="ProtNLM"/>
    </source>
</evidence>
<feature type="transmembrane region" description="Helical" evidence="1">
    <location>
        <begin position="58"/>
        <end position="77"/>
    </location>
</feature>
<gene>
    <name evidence="2" type="ORF">LYSCAS_05470</name>
</gene>
<keyword evidence="1" id="KW-0472">Membrane</keyword>
<accession>A0ABM7Q2S6</accession>
<dbReference type="EMBL" id="AP024545">
    <property type="protein sequence ID" value="BCT91523.1"/>
    <property type="molecule type" value="Genomic_DNA"/>
</dbReference>
<dbReference type="Proteomes" id="UP000681317">
    <property type="component" value="Chromosome"/>
</dbReference>